<dbReference type="Proteomes" id="UP001595462">
    <property type="component" value="Unassembled WGS sequence"/>
</dbReference>
<comment type="similarity">
    <text evidence="2">Belongs to the NAD(P)-dependent epimerase/dehydratase family.</text>
</comment>
<dbReference type="RefSeq" id="WP_380691221.1">
    <property type="nucleotide sequence ID" value="NZ_JBHRSS010000008.1"/>
</dbReference>
<dbReference type="SUPFAM" id="SSF51735">
    <property type="entry name" value="NAD(P)-binding Rossmann-fold domains"/>
    <property type="match status" value="1"/>
</dbReference>
<protein>
    <submittedName>
        <fullName evidence="4">NAD-dependent epimerase/dehydratase family protein</fullName>
    </submittedName>
</protein>
<evidence type="ECO:0000259" key="3">
    <source>
        <dbReference type="Pfam" id="PF01370"/>
    </source>
</evidence>
<comment type="pathway">
    <text evidence="1">Bacterial outer membrane biogenesis; LPS O-antigen biosynthesis.</text>
</comment>
<dbReference type="Gene3D" id="3.40.50.720">
    <property type="entry name" value="NAD(P)-binding Rossmann-like Domain"/>
    <property type="match status" value="1"/>
</dbReference>
<evidence type="ECO:0000313" key="4">
    <source>
        <dbReference type="EMBL" id="MFC3105685.1"/>
    </source>
</evidence>
<dbReference type="Gene3D" id="3.90.25.10">
    <property type="entry name" value="UDP-galactose 4-epimerase, domain 1"/>
    <property type="match status" value="1"/>
</dbReference>
<dbReference type="PANTHER" id="PTHR43000">
    <property type="entry name" value="DTDP-D-GLUCOSE 4,6-DEHYDRATASE-RELATED"/>
    <property type="match status" value="1"/>
</dbReference>
<sequence length="311" mass="33074">MTQTSGARVLVTGGAGFIGSHTVEALLADGAQVRVLDNLSSGKESNLPLGETSLELIEGDITDRRVVEVAMRDVTHCLHLAAQVSVIRSVEDPVHSASQNILGPVTLLQAAKEQGLEKFVYASSAAVYGDPESLPLAETARLAPLSPYGLEKQVDEQYAALFASLHGVKSLGMRYFNVYGPRQDPASPYAGVISKFVDLLSKNEAPTVFGDGGQTRDFVYVKDVARANVAALFSDHVGVCNVATGATINLLELLDTLRDVLDSDAQAKHVDGRSDDIRHSCGDASRLKSWLGFEPEWTLAAGLQALAAASR</sequence>
<feature type="domain" description="NAD-dependent epimerase/dehydratase" evidence="3">
    <location>
        <begin position="9"/>
        <end position="235"/>
    </location>
</feature>
<evidence type="ECO:0000256" key="2">
    <source>
        <dbReference type="ARBA" id="ARBA00007637"/>
    </source>
</evidence>
<gene>
    <name evidence="4" type="ORF">ACFOSU_17565</name>
</gene>
<dbReference type="EMBL" id="JBHRSS010000008">
    <property type="protein sequence ID" value="MFC3105685.1"/>
    <property type="molecule type" value="Genomic_DNA"/>
</dbReference>
<comment type="caution">
    <text evidence="4">The sequence shown here is derived from an EMBL/GenBank/DDBJ whole genome shotgun (WGS) entry which is preliminary data.</text>
</comment>
<keyword evidence="5" id="KW-1185">Reference proteome</keyword>
<evidence type="ECO:0000256" key="1">
    <source>
        <dbReference type="ARBA" id="ARBA00005125"/>
    </source>
</evidence>
<organism evidence="4 5">
    <name type="scientific">Salinisphaera aquimarina</name>
    <dbReference type="NCBI Taxonomy" id="2094031"/>
    <lineage>
        <taxon>Bacteria</taxon>
        <taxon>Pseudomonadati</taxon>
        <taxon>Pseudomonadota</taxon>
        <taxon>Gammaproteobacteria</taxon>
        <taxon>Salinisphaerales</taxon>
        <taxon>Salinisphaeraceae</taxon>
        <taxon>Salinisphaera</taxon>
    </lineage>
</organism>
<name>A0ABV7EV79_9GAMM</name>
<proteinExistence type="inferred from homology"/>
<dbReference type="InterPro" id="IPR001509">
    <property type="entry name" value="Epimerase_deHydtase"/>
</dbReference>
<dbReference type="InterPro" id="IPR036291">
    <property type="entry name" value="NAD(P)-bd_dom_sf"/>
</dbReference>
<evidence type="ECO:0000313" key="5">
    <source>
        <dbReference type="Proteomes" id="UP001595462"/>
    </source>
</evidence>
<accession>A0ABV7EV79</accession>
<reference evidence="5" key="1">
    <citation type="journal article" date="2019" name="Int. J. Syst. Evol. Microbiol.">
        <title>The Global Catalogue of Microorganisms (GCM) 10K type strain sequencing project: providing services to taxonomists for standard genome sequencing and annotation.</title>
        <authorList>
            <consortium name="The Broad Institute Genomics Platform"/>
            <consortium name="The Broad Institute Genome Sequencing Center for Infectious Disease"/>
            <person name="Wu L."/>
            <person name="Ma J."/>
        </authorList>
    </citation>
    <scope>NUCLEOTIDE SEQUENCE [LARGE SCALE GENOMIC DNA]</scope>
    <source>
        <strain evidence="5">KCTC 52640</strain>
    </source>
</reference>
<dbReference type="Pfam" id="PF01370">
    <property type="entry name" value="Epimerase"/>
    <property type="match status" value="1"/>
</dbReference>